<feature type="coiled-coil region" evidence="6">
    <location>
        <begin position="266"/>
        <end position="500"/>
    </location>
</feature>
<evidence type="ECO:0000256" key="3">
    <source>
        <dbReference type="ARBA" id="ARBA00022840"/>
    </source>
</evidence>
<comment type="function">
    <text evidence="6">Required for chromosome condensation and partitioning.</text>
</comment>
<comment type="similarity">
    <text evidence="6">Belongs to the SMC family.</text>
</comment>
<dbReference type="InterPro" id="IPR024704">
    <property type="entry name" value="SMC"/>
</dbReference>
<dbReference type="HOGENOM" id="CLU_001042_2_2_2"/>
<dbReference type="Gene3D" id="3.40.50.300">
    <property type="entry name" value="P-loop containing nucleotide triphosphate hydrolases"/>
    <property type="match status" value="2"/>
</dbReference>
<comment type="subunit">
    <text evidence="6">Homodimer.</text>
</comment>
<evidence type="ECO:0000256" key="1">
    <source>
        <dbReference type="ARBA" id="ARBA00022490"/>
    </source>
</evidence>
<name>A6UVP1_META3</name>
<dbReference type="InterPro" id="IPR011890">
    <property type="entry name" value="SMC_prok"/>
</dbReference>
<organism evidence="8 9">
    <name type="scientific">Methanococcus aeolicus (strain ATCC BAA-1280 / DSM 17508 / OCM 812 / Nankai-3)</name>
    <dbReference type="NCBI Taxonomy" id="419665"/>
    <lineage>
        <taxon>Archaea</taxon>
        <taxon>Methanobacteriati</taxon>
        <taxon>Methanobacteriota</taxon>
        <taxon>Methanomada group</taxon>
        <taxon>Methanococci</taxon>
        <taxon>Methanococcales</taxon>
        <taxon>Methanococcaceae</taxon>
        <taxon>Methanococcus</taxon>
    </lineage>
</organism>
<dbReference type="InterPro" id="IPR036277">
    <property type="entry name" value="SMC_hinge_sf"/>
</dbReference>
<evidence type="ECO:0000259" key="7">
    <source>
        <dbReference type="SMART" id="SM00968"/>
    </source>
</evidence>
<dbReference type="NCBIfam" id="TIGR02168">
    <property type="entry name" value="SMC_prok_B"/>
    <property type="match status" value="1"/>
</dbReference>
<evidence type="ECO:0000256" key="2">
    <source>
        <dbReference type="ARBA" id="ARBA00022741"/>
    </source>
</evidence>
<comment type="domain">
    <text evidence="6">Contains large globular domains required for ATP hydrolysis at each terminus and a third globular domain forming a flexible hinge near the middle of the molecule. These domains are separated by coiled-coil structures.</text>
</comment>
<evidence type="ECO:0000256" key="4">
    <source>
        <dbReference type="ARBA" id="ARBA00023054"/>
    </source>
</evidence>
<reference evidence="8" key="1">
    <citation type="submission" date="2007-06" db="EMBL/GenBank/DDBJ databases">
        <title>Complete sequence of Methanococcus aeolicus Nankai-3.</title>
        <authorList>
            <consortium name="US DOE Joint Genome Institute"/>
            <person name="Copeland A."/>
            <person name="Lucas S."/>
            <person name="Lapidus A."/>
            <person name="Barry K."/>
            <person name="Glavina del Rio T."/>
            <person name="Dalin E."/>
            <person name="Tice H."/>
            <person name="Pitluck S."/>
            <person name="Chain P."/>
            <person name="Malfatti S."/>
            <person name="Shin M."/>
            <person name="Vergez L."/>
            <person name="Schmutz J."/>
            <person name="Larimer F."/>
            <person name="Land M."/>
            <person name="Hauser L."/>
            <person name="Kyrpides N."/>
            <person name="Lykidis A."/>
            <person name="Sieprawska-Lupa M."/>
            <person name="Whitman W.B."/>
            <person name="Richardson P."/>
        </authorList>
    </citation>
    <scope>NUCLEOTIDE SEQUENCE [LARGE SCALE GENOMIC DNA]</scope>
    <source>
        <strain evidence="8">Nankai-3</strain>
    </source>
</reference>
<dbReference type="GO" id="GO:0007062">
    <property type="term" value="P:sister chromatid cohesion"/>
    <property type="evidence" value="ECO:0007669"/>
    <property type="project" value="InterPro"/>
</dbReference>
<dbReference type="eggNOG" id="arCOG00371">
    <property type="taxonomic scope" value="Archaea"/>
</dbReference>
<evidence type="ECO:0000256" key="6">
    <source>
        <dbReference type="HAMAP-Rule" id="MF_01894"/>
    </source>
</evidence>
<dbReference type="RefSeq" id="WP_011973695.1">
    <property type="nucleotide sequence ID" value="NC_009635.1"/>
</dbReference>
<dbReference type="SMART" id="SM00968">
    <property type="entry name" value="SMC_hinge"/>
    <property type="match status" value="1"/>
</dbReference>
<dbReference type="InterPro" id="IPR003395">
    <property type="entry name" value="RecF/RecN/SMC_N"/>
</dbReference>
<keyword evidence="9" id="KW-1185">Reference proteome</keyword>
<sequence>MTNLSEIHLKNFKSFKNVKLKIPSGFTAILGPNGSGKSNIIDGICFVLGKTSAKSLRAGRFNELITYHKNKRADYAEVSLFFDNSDRKIPIDSDKIGISRKVKLKGDNNYYLIWYEENKDNKRVEKRKKIKKSTVIDIFNKMSLCGEGLNIILQGDLIRLIEMSPRERRKTIDEISGIAEYDEKKEKALRELENAREYIDKIDIRVNEVRANLEKLKKEKEDAKKYVKLSEELKSAKYMLTTKKITILKEAIKNTNENITIIKELKDKFNNDIQNINNNIVDLKNKLENIISELKEKGNEEVMELHKSIKELEVNIDNDKNQLNNGLIDLKNSKNQMETKKNELLETKGKIESIRKETMDKEKEINDIIKTIKQLEGERSSLKSSMEKSETHINILNQQERKLSERLNGYQKELHELRTEMNKINNKINNKNFEINKNNEIIRQLKEELNSINKNSEDTKELYKELEDVGVELQYSKQRLKKLDDEKKELQRSRDLYYSEYAKENAKIKALKEMKKFNVNSTIQNILDAKLPGVIDIAGNLGKTKNEYKTAIEIAGGGRLNNIVVKRMDDGARAINYLKKNNLGRATFLPLDRIRGYEPKHIKGDGVIGRAVDLVEFKEEYRTLFNYIFGSSIIVENLNIAKELSKIHKVRFVSLDGDVVEASGAMVGGSVRRTSNIQVDIDTTKLEKLSTKLKEIEYKLNGNGEDEKEEGINKKIENLNRKINGYSIKKMEIENKLKLIKENENRKLDISKNNSKKIKEMQLINNKLNDELDELEIIQDELESKINKLEENINSAMSTRERILKELKSYEDSSMIKRIREIESKIEKLTKEKDTTENDTKRNAVLIKEVLIPKISETMAKIKELEEKNKLIEQNIKFYKSNIEKTVKQLREKQDRYIELTKDLKELTEKKEKYEQEIENNNNTKRELEEKINNINSEINSLLIDKTKYETLLEEEEKKLYLCEKVEELPDEIYNKLNEMNDTELEQLTIKLDNSIKRLEPINMRAIEDYEYIEQRYNELFDKRKEYEQDEKKYIQLIEEVEKRKKEVFLDVYEKVAKNYEEMYKNIGGTGKLSLENPDNPFEGGLLIDASPRGKSLQTLDVMSGGEKSLTALAFLFAIQRLTPAPFYVLDEVDAALDTKNAGLIGEMVANASKESQFVVISHREQMIAKANTLYGVYMEDGLSKIVGVKL</sequence>
<dbReference type="GeneID" id="5326307"/>
<dbReference type="GO" id="GO:0005524">
    <property type="term" value="F:ATP binding"/>
    <property type="evidence" value="ECO:0007669"/>
    <property type="project" value="UniProtKB-UniRule"/>
</dbReference>
<accession>A6UVP1</accession>
<dbReference type="GO" id="GO:0030261">
    <property type="term" value="P:chromosome condensation"/>
    <property type="evidence" value="ECO:0007669"/>
    <property type="project" value="InterPro"/>
</dbReference>
<dbReference type="PANTHER" id="PTHR43977">
    <property type="entry name" value="STRUCTURAL MAINTENANCE OF CHROMOSOMES PROTEIN 3"/>
    <property type="match status" value="1"/>
</dbReference>
<dbReference type="GO" id="GO:0006260">
    <property type="term" value="P:DNA replication"/>
    <property type="evidence" value="ECO:0007669"/>
    <property type="project" value="UniProtKB-UniRule"/>
</dbReference>
<gene>
    <name evidence="6" type="primary">smc</name>
    <name evidence="8" type="ordered locus">Maeo_0985</name>
</gene>
<dbReference type="PIRSF" id="PIRSF005719">
    <property type="entry name" value="SMC"/>
    <property type="match status" value="1"/>
</dbReference>
<dbReference type="GO" id="GO:0005694">
    <property type="term" value="C:chromosome"/>
    <property type="evidence" value="ECO:0007669"/>
    <property type="project" value="InterPro"/>
</dbReference>
<comment type="subcellular location">
    <subcellularLocation>
        <location evidence="6">Cytoplasm</location>
    </subcellularLocation>
</comment>
<dbReference type="OrthoDB" id="9143at2157"/>
<dbReference type="Gene3D" id="1.10.287.2610">
    <property type="match status" value="1"/>
</dbReference>
<dbReference type="InterPro" id="IPR027417">
    <property type="entry name" value="P-loop_NTPase"/>
</dbReference>
<evidence type="ECO:0000256" key="5">
    <source>
        <dbReference type="ARBA" id="ARBA00023125"/>
    </source>
</evidence>
<keyword evidence="2 6" id="KW-0547">Nucleotide-binding</keyword>
<dbReference type="GO" id="GO:0005737">
    <property type="term" value="C:cytoplasm"/>
    <property type="evidence" value="ECO:0007669"/>
    <property type="project" value="UniProtKB-SubCell"/>
</dbReference>
<dbReference type="STRING" id="419665.Maeo_0985"/>
<dbReference type="Proteomes" id="UP000001106">
    <property type="component" value="Chromosome"/>
</dbReference>
<feature type="binding site" evidence="6">
    <location>
        <begin position="32"/>
        <end position="39"/>
    </location>
    <ligand>
        <name>ATP</name>
        <dbReference type="ChEBI" id="CHEBI:30616"/>
    </ligand>
</feature>
<dbReference type="SUPFAM" id="SSF75553">
    <property type="entry name" value="Smc hinge domain"/>
    <property type="match status" value="1"/>
</dbReference>
<proteinExistence type="inferred from homology"/>
<dbReference type="AlphaFoldDB" id="A6UVP1"/>
<evidence type="ECO:0000313" key="8">
    <source>
        <dbReference type="EMBL" id="ABR56563.1"/>
    </source>
</evidence>
<evidence type="ECO:0000313" key="9">
    <source>
        <dbReference type="Proteomes" id="UP000001106"/>
    </source>
</evidence>
<dbReference type="InterPro" id="IPR010935">
    <property type="entry name" value="SMC_hinge"/>
</dbReference>
<keyword evidence="3 6" id="KW-0067">ATP-binding</keyword>
<feature type="coiled-coil region" evidence="6">
    <location>
        <begin position="1010"/>
        <end position="1047"/>
    </location>
</feature>
<dbReference type="SUPFAM" id="SSF52540">
    <property type="entry name" value="P-loop containing nucleoside triphosphate hydrolases"/>
    <property type="match status" value="1"/>
</dbReference>
<dbReference type="Gene3D" id="1.20.1060.20">
    <property type="match status" value="1"/>
</dbReference>
<feature type="coiled-coil region" evidence="6">
    <location>
        <begin position="178"/>
        <end position="236"/>
    </location>
</feature>
<dbReference type="Pfam" id="PF02463">
    <property type="entry name" value="SMC_N"/>
    <property type="match status" value="2"/>
</dbReference>
<keyword evidence="5 6" id="KW-0238">DNA-binding</keyword>
<keyword evidence="1 6" id="KW-0963">Cytoplasm</keyword>
<feature type="coiled-coil region" evidence="6">
    <location>
        <begin position="716"/>
        <end position="959"/>
    </location>
</feature>
<dbReference type="EMBL" id="CP000743">
    <property type="protein sequence ID" value="ABR56563.1"/>
    <property type="molecule type" value="Genomic_DNA"/>
</dbReference>
<dbReference type="KEGG" id="mae:Maeo_0985"/>
<dbReference type="NCBIfam" id="TIGR02169">
    <property type="entry name" value="SMC_prok_A"/>
    <property type="match status" value="1"/>
</dbReference>
<dbReference type="GO" id="GO:0003677">
    <property type="term" value="F:DNA binding"/>
    <property type="evidence" value="ECO:0007669"/>
    <property type="project" value="UniProtKB-UniRule"/>
</dbReference>
<keyword evidence="4 6" id="KW-0175">Coiled coil</keyword>
<dbReference type="HAMAP" id="MF_01894">
    <property type="entry name" value="Smc_prok"/>
    <property type="match status" value="1"/>
</dbReference>
<feature type="domain" description="SMC hinge" evidence="7">
    <location>
        <begin position="532"/>
        <end position="645"/>
    </location>
</feature>
<dbReference type="Gene3D" id="3.30.70.1620">
    <property type="match status" value="1"/>
</dbReference>
<dbReference type="GO" id="GO:0016887">
    <property type="term" value="F:ATP hydrolysis activity"/>
    <property type="evidence" value="ECO:0007669"/>
    <property type="project" value="InterPro"/>
</dbReference>
<protein>
    <recommendedName>
        <fullName evidence="6">Chromosome partition protein Smc</fullName>
    </recommendedName>
</protein>
<dbReference type="GO" id="GO:0007059">
    <property type="term" value="P:chromosome segregation"/>
    <property type="evidence" value="ECO:0007669"/>
    <property type="project" value="UniProtKB-UniRule"/>
</dbReference>
<dbReference type="Pfam" id="PF06470">
    <property type="entry name" value="SMC_hinge"/>
    <property type="match status" value="1"/>
</dbReference>